<proteinExistence type="predicted"/>
<dbReference type="AlphaFoldDB" id="A0A844D5J8"/>
<reference evidence="1 2" key="1">
    <citation type="submission" date="2019-11" db="EMBL/GenBank/DDBJ databases">
        <title>Novel species isolated from a subtropical stream in China.</title>
        <authorList>
            <person name="Lu H."/>
        </authorList>
    </citation>
    <scope>NUCLEOTIDE SEQUENCE [LARGE SCALE GENOMIC DNA]</scope>
    <source>
        <strain evidence="1 2">FT26W</strain>
    </source>
</reference>
<accession>A0A844D5J8</accession>
<evidence type="ECO:0000313" key="2">
    <source>
        <dbReference type="Proteomes" id="UP000439986"/>
    </source>
</evidence>
<organism evidence="1 2">
    <name type="scientific">Duganella aquatilis</name>
    <dbReference type="NCBI Taxonomy" id="2666082"/>
    <lineage>
        <taxon>Bacteria</taxon>
        <taxon>Pseudomonadati</taxon>
        <taxon>Pseudomonadota</taxon>
        <taxon>Betaproteobacteria</taxon>
        <taxon>Burkholderiales</taxon>
        <taxon>Oxalobacteraceae</taxon>
        <taxon>Telluria group</taxon>
        <taxon>Duganella</taxon>
    </lineage>
</organism>
<name>A0A844D5J8_9BURK</name>
<keyword evidence="2" id="KW-1185">Reference proteome</keyword>
<feature type="non-terminal residue" evidence="1">
    <location>
        <position position="141"/>
    </location>
</feature>
<dbReference type="EMBL" id="WKJL01000063">
    <property type="protein sequence ID" value="MRW88357.1"/>
    <property type="molecule type" value="Genomic_DNA"/>
</dbReference>
<dbReference type="Proteomes" id="UP000439986">
    <property type="component" value="Unassembled WGS sequence"/>
</dbReference>
<protein>
    <submittedName>
        <fullName evidence="1">GGDEF domain-containing protein</fullName>
    </submittedName>
</protein>
<gene>
    <name evidence="1" type="ORF">GJ698_30200</name>
</gene>
<sequence length="141" mass="15673">MVDMFALDDELAQWDAALPEVQGSERLQLLMALAWHLRQRDPARARQLSADMLPLLAVLSPQDAALYRARLQLITAEPAWLRGELDTAQHHAEQALHLCQQVAATQPVAAAACRADACWVMAWASNDRGRSADGDHWLRQA</sequence>
<comment type="caution">
    <text evidence="1">The sequence shown here is derived from an EMBL/GenBank/DDBJ whole genome shotgun (WGS) entry which is preliminary data.</text>
</comment>
<evidence type="ECO:0000313" key="1">
    <source>
        <dbReference type="EMBL" id="MRW88357.1"/>
    </source>
</evidence>